<reference evidence="1" key="1">
    <citation type="submission" date="2022-11" db="EMBL/GenBank/DDBJ databases">
        <title>Centuries of genome instability and evolution in soft-shell clam transmissible cancer (bioRxiv).</title>
        <authorList>
            <person name="Hart S.F.M."/>
            <person name="Yonemitsu M.A."/>
            <person name="Giersch R.M."/>
            <person name="Beal B.F."/>
            <person name="Arriagada G."/>
            <person name="Davis B.W."/>
            <person name="Ostrander E.A."/>
            <person name="Goff S.P."/>
            <person name="Metzger M.J."/>
        </authorList>
    </citation>
    <scope>NUCLEOTIDE SEQUENCE</scope>
    <source>
        <strain evidence="1">MELC-2E11</strain>
        <tissue evidence="1">Siphon/mantle</tissue>
    </source>
</reference>
<dbReference type="EMBL" id="CP111023">
    <property type="protein sequence ID" value="WAR20901.1"/>
    <property type="molecule type" value="Genomic_DNA"/>
</dbReference>
<dbReference type="Proteomes" id="UP001164746">
    <property type="component" value="Chromosome 12"/>
</dbReference>
<keyword evidence="2" id="KW-1185">Reference proteome</keyword>
<feature type="non-terminal residue" evidence="1">
    <location>
        <position position="1"/>
    </location>
</feature>
<sequence>DDDTSKYLIEKEDQLKVYAAVVSIQVETGPREVHLNEIYSLEQASAAWISRRELIAQIRNVTKIDFQNYAADIVSPNEEQVKFVIDANILQRYVEQVHGKLERFGISKSLDHIRTFLDKHEDVSNVKVHIVLPKINVNAAETKCGNGKLNVQTARAFYKLTSHTQMQSPKTLIAISMSVPL</sequence>
<evidence type="ECO:0000313" key="1">
    <source>
        <dbReference type="EMBL" id="WAR20901.1"/>
    </source>
</evidence>
<evidence type="ECO:0008006" key="3">
    <source>
        <dbReference type="Google" id="ProtNLM"/>
    </source>
</evidence>
<feature type="non-terminal residue" evidence="1">
    <location>
        <position position="181"/>
    </location>
</feature>
<gene>
    <name evidence="1" type="ORF">MAR_014875</name>
</gene>
<accession>A0ABY7FJI1</accession>
<evidence type="ECO:0000313" key="2">
    <source>
        <dbReference type="Proteomes" id="UP001164746"/>
    </source>
</evidence>
<protein>
    <recommendedName>
        <fullName evidence="3">PIN domain-containing protein</fullName>
    </recommendedName>
</protein>
<name>A0ABY7FJI1_MYAAR</name>
<organism evidence="1 2">
    <name type="scientific">Mya arenaria</name>
    <name type="common">Soft-shell clam</name>
    <dbReference type="NCBI Taxonomy" id="6604"/>
    <lineage>
        <taxon>Eukaryota</taxon>
        <taxon>Metazoa</taxon>
        <taxon>Spiralia</taxon>
        <taxon>Lophotrochozoa</taxon>
        <taxon>Mollusca</taxon>
        <taxon>Bivalvia</taxon>
        <taxon>Autobranchia</taxon>
        <taxon>Heteroconchia</taxon>
        <taxon>Euheterodonta</taxon>
        <taxon>Imparidentia</taxon>
        <taxon>Neoheterodontei</taxon>
        <taxon>Myida</taxon>
        <taxon>Myoidea</taxon>
        <taxon>Myidae</taxon>
        <taxon>Mya</taxon>
    </lineage>
</organism>
<proteinExistence type="predicted"/>